<dbReference type="AlphaFoldDB" id="A0A2H3B5W6"/>
<proteinExistence type="predicted"/>
<keyword evidence="3" id="KW-1185">Reference proteome</keyword>
<gene>
    <name evidence="2" type="ORF">ARMSODRAFT_983849</name>
</gene>
<reference evidence="3" key="1">
    <citation type="journal article" date="2017" name="Nat. Ecol. Evol.">
        <title>Genome expansion and lineage-specific genetic innovations in the forest pathogenic fungi Armillaria.</title>
        <authorList>
            <person name="Sipos G."/>
            <person name="Prasanna A.N."/>
            <person name="Walter M.C."/>
            <person name="O'Connor E."/>
            <person name="Balint B."/>
            <person name="Krizsan K."/>
            <person name="Kiss B."/>
            <person name="Hess J."/>
            <person name="Varga T."/>
            <person name="Slot J."/>
            <person name="Riley R."/>
            <person name="Boka B."/>
            <person name="Rigling D."/>
            <person name="Barry K."/>
            <person name="Lee J."/>
            <person name="Mihaltcheva S."/>
            <person name="LaButti K."/>
            <person name="Lipzen A."/>
            <person name="Waldron R."/>
            <person name="Moloney N.M."/>
            <person name="Sperisen C."/>
            <person name="Kredics L."/>
            <person name="Vagvoelgyi C."/>
            <person name="Patrignani A."/>
            <person name="Fitzpatrick D."/>
            <person name="Nagy I."/>
            <person name="Doyle S."/>
            <person name="Anderson J.B."/>
            <person name="Grigoriev I.V."/>
            <person name="Gueldener U."/>
            <person name="Muensterkoetter M."/>
            <person name="Nagy L.G."/>
        </authorList>
    </citation>
    <scope>NUCLEOTIDE SEQUENCE [LARGE SCALE GENOMIC DNA]</scope>
    <source>
        <strain evidence="3">28-4</strain>
    </source>
</reference>
<dbReference type="EMBL" id="KZ293543">
    <property type="protein sequence ID" value="PBK58436.1"/>
    <property type="molecule type" value="Genomic_DNA"/>
</dbReference>
<feature type="region of interest" description="Disordered" evidence="1">
    <location>
        <begin position="123"/>
        <end position="146"/>
    </location>
</feature>
<name>A0A2H3B5W6_9AGAR</name>
<evidence type="ECO:0000313" key="2">
    <source>
        <dbReference type="EMBL" id="PBK58436.1"/>
    </source>
</evidence>
<sequence>MTDIISARVVFSLNDAEMDRMAAFVPSYFHACSLGGAHLEGELARILEHWEDHFPHLFLTLTDFRKCEEDVAYVRRKKLKKIKAYLLRTGFLTGGKVPHDPLEQGHQALRELTDLVDKLVASGSADDPSHVEPNLTPVTPPTRHQSNCQAWTCSRAHAIRSRAKPDMPFSHKHPRFTITREPPMTHVRAKLNLALTTATAPPAVTTSRTAAQTVDVAGNANVLHAWHLLLPMGRRLIVPKLLPPHRPWMIVPLRGEPQVVHQLLGRGLQSISHSYTPSSFTTFYRLLVYNLTSLAGHLYTNTTLLLTFEKNSGTLVYKHDVAAHLRQIFWYLERLGLLTTTGSCELGSTFEYLQTWNQFGALDVFLTLKNLSPHILLRNRPEILLMERSRCPPTLVIAPVHDYEHTRCANCHVSKTWKCPDITCQHTYRSIYSLESCSFTIDPGSPHDLLPFLWGFQKPGCQWGPVTCMPLTTLEMGGKHIGHLLDLYDRVYAQRRTEPLAVTWESVRNITSLHTTGFTSDIEDSTDHESERASSDSESNEEVIVWSHDKDGWAVSTPSRYKLTWSQQ</sequence>
<feature type="compositionally biased region" description="Basic and acidic residues" evidence="1">
    <location>
        <begin position="525"/>
        <end position="535"/>
    </location>
</feature>
<evidence type="ECO:0000256" key="1">
    <source>
        <dbReference type="SAM" id="MobiDB-lite"/>
    </source>
</evidence>
<feature type="region of interest" description="Disordered" evidence="1">
    <location>
        <begin position="518"/>
        <end position="543"/>
    </location>
</feature>
<dbReference type="Proteomes" id="UP000218334">
    <property type="component" value="Unassembled WGS sequence"/>
</dbReference>
<accession>A0A2H3B5W6</accession>
<evidence type="ECO:0000313" key="3">
    <source>
        <dbReference type="Proteomes" id="UP000218334"/>
    </source>
</evidence>
<organism evidence="2 3">
    <name type="scientific">Armillaria solidipes</name>
    <dbReference type="NCBI Taxonomy" id="1076256"/>
    <lineage>
        <taxon>Eukaryota</taxon>
        <taxon>Fungi</taxon>
        <taxon>Dikarya</taxon>
        <taxon>Basidiomycota</taxon>
        <taxon>Agaricomycotina</taxon>
        <taxon>Agaricomycetes</taxon>
        <taxon>Agaricomycetidae</taxon>
        <taxon>Agaricales</taxon>
        <taxon>Marasmiineae</taxon>
        <taxon>Physalacriaceae</taxon>
        <taxon>Armillaria</taxon>
    </lineage>
</organism>
<protein>
    <submittedName>
        <fullName evidence="2">Uncharacterized protein</fullName>
    </submittedName>
</protein>